<name>A0A1C7M2F0_GRIFR</name>
<dbReference type="Proteomes" id="UP000092993">
    <property type="component" value="Unassembled WGS sequence"/>
</dbReference>
<feature type="compositionally biased region" description="Low complexity" evidence="1">
    <location>
        <begin position="11"/>
        <end position="22"/>
    </location>
</feature>
<reference evidence="2 3" key="1">
    <citation type="submission" date="2016-03" db="EMBL/GenBank/DDBJ databases">
        <title>Whole genome sequencing of Grifola frondosa 9006-11.</title>
        <authorList>
            <person name="Min B."/>
            <person name="Park H."/>
            <person name="Kim J.-G."/>
            <person name="Cho H."/>
            <person name="Oh Y.-L."/>
            <person name="Kong W.-S."/>
            <person name="Choi I.-G."/>
        </authorList>
    </citation>
    <scope>NUCLEOTIDE SEQUENCE [LARGE SCALE GENOMIC DNA]</scope>
    <source>
        <strain evidence="2 3">9006-11</strain>
    </source>
</reference>
<sequence length="250" mass="26364">MRTSAEYYEYSGASRARSSSRASRSDLRSISGVGRRAGEPRVTSGRIAVQRHHQRSLSAVSILAGPAPYNAPVFISPPRSAHAPRPSLPVSIAPAALVRPLHSNLHANTFAFAPGAAGDIPPSVYDGLASRASTSELHSPRASSPEFDDEYDFGHDSDDDSGEYSLGQYYASAGAGGMGYGVEVKAAMDGVPGASRSNALAWTGRRAMLHEPHVAVHGGWYVAQERGAAGVQGRGRAHFLRVSPADVFQP</sequence>
<dbReference type="EMBL" id="LUGG01000013">
    <property type="protein sequence ID" value="OBZ70549.1"/>
    <property type="molecule type" value="Genomic_DNA"/>
</dbReference>
<evidence type="ECO:0000313" key="2">
    <source>
        <dbReference type="EMBL" id="OBZ70549.1"/>
    </source>
</evidence>
<evidence type="ECO:0000256" key="1">
    <source>
        <dbReference type="SAM" id="MobiDB-lite"/>
    </source>
</evidence>
<feature type="region of interest" description="Disordered" evidence="1">
    <location>
        <begin position="1"/>
        <end position="42"/>
    </location>
</feature>
<accession>A0A1C7M2F0</accession>
<feature type="compositionally biased region" description="Acidic residues" evidence="1">
    <location>
        <begin position="146"/>
        <end position="158"/>
    </location>
</feature>
<proteinExistence type="predicted"/>
<dbReference type="OrthoDB" id="5593376at2759"/>
<keyword evidence="3" id="KW-1185">Reference proteome</keyword>
<dbReference type="AlphaFoldDB" id="A0A1C7M2F0"/>
<feature type="region of interest" description="Disordered" evidence="1">
    <location>
        <begin position="135"/>
        <end position="158"/>
    </location>
</feature>
<evidence type="ECO:0000313" key="3">
    <source>
        <dbReference type="Proteomes" id="UP000092993"/>
    </source>
</evidence>
<comment type="caution">
    <text evidence="2">The sequence shown here is derived from an EMBL/GenBank/DDBJ whole genome shotgun (WGS) entry which is preliminary data.</text>
</comment>
<protein>
    <submittedName>
        <fullName evidence="2">Uncharacterized protein</fullName>
    </submittedName>
</protein>
<organism evidence="2 3">
    <name type="scientific">Grifola frondosa</name>
    <name type="common">Maitake</name>
    <name type="synonym">Polyporus frondosus</name>
    <dbReference type="NCBI Taxonomy" id="5627"/>
    <lineage>
        <taxon>Eukaryota</taxon>
        <taxon>Fungi</taxon>
        <taxon>Dikarya</taxon>
        <taxon>Basidiomycota</taxon>
        <taxon>Agaricomycotina</taxon>
        <taxon>Agaricomycetes</taxon>
        <taxon>Polyporales</taxon>
        <taxon>Grifolaceae</taxon>
        <taxon>Grifola</taxon>
    </lineage>
</organism>
<gene>
    <name evidence="2" type="ORF">A0H81_09258</name>
</gene>